<accession>Q7M045</accession>
<protein>
    <submittedName>
        <fullName evidence="2">Dentin matrix, incisor</fullName>
    </submittedName>
</protein>
<dbReference type="AlphaFoldDB" id="Q7M045"/>
<evidence type="ECO:0000313" key="2">
    <source>
        <dbReference type="PIR" id="A39830"/>
    </source>
</evidence>
<organism evidence="2">
    <name type="scientific">Rattus norvegicus</name>
    <name type="common">Rat</name>
    <dbReference type="NCBI Taxonomy" id="10116"/>
    <lineage>
        <taxon>Eukaryota</taxon>
        <taxon>Metazoa</taxon>
        <taxon>Chordata</taxon>
        <taxon>Craniata</taxon>
        <taxon>Vertebrata</taxon>
        <taxon>Euteleostomi</taxon>
        <taxon>Mammalia</taxon>
        <taxon>Eutheria</taxon>
        <taxon>Euarchontoglires</taxon>
        <taxon>Glires</taxon>
        <taxon>Rodentia</taxon>
        <taxon>Myomorpha</taxon>
        <taxon>Muroidea</taxon>
        <taxon>Muridae</taxon>
        <taxon>Murinae</taxon>
        <taxon>Rattus</taxon>
    </lineage>
</organism>
<name>Q7M045_RAT</name>
<feature type="region of interest" description="Disordered" evidence="1">
    <location>
        <begin position="1"/>
        <end position="35"/>
    </location>
</feature>
<reference evidence="2" key="1">
    <citation type="journal article" date="1991" name="J. Biol. Chem.">
        <title>The isolation and partial characterization of a rat incisor dentin matrix polypeptide with in vitro chondrogenic activity.</title>
        <authorList>
            <person name="Amar S."/>
            <person name="Sires B."/>
            <person name="Sabsay B."/>
            <person name="Clohisy J."/>
            <person name="Veis A."/>
        </authorList>
    </citation>
    <scope>PROTEIN SEQUENCE</scope>
</reference>
<feature type="non-terminal residue" evidence="2">
    <location>
        <position position="35"/>
    </location>
</feature>
<feature type="non-terminal residue" evidence="2">
    <location>
        <position position="1"/>
    </location>
</feature>
<proteinExistence type="evidence at protein level"/>
<evidence type="ECO:0000256" key="1">
    <source>
        <dbReference type="SAM" id="MobiDB-lite"/>
    </source>
</evidence>
<sequence>DPGAGYNNRDQDQGAKKKPQVAAPGNSAKNSLHIN</sequence>
<dbReference type="PIR" id="A39830">
    <property type="entry name" value="A39830"/>
</dbReference>
<keyword id="KW-0903">Direct protein sequencing</keyword>